<evidence type="ECO:0000313" key="17">
    <source>
        <dbReference type="EMBL" id="KAG0149940.1"/>
    </source>
</evidence>
<dbReference type="SFLD" id="SFLDS00052">
    <property type="entry name" value="Ferric_Reductase_Domain"/>
    <property type="match status" value="2"/>
</dbReference>
<feature type="compositionally biased region" description="Polar residues" evidence="14">
    <location>
        <begin position="763"/>
        <end position="774"/>
    </location>
</feature>
<comment type="similarity">
    <text evidence="2">Belongs to the ferric reductase (FRE) family.</text>
</comment>
<feature type="transmembrane region" description="Helical" evidence="15">
    <location>
        <begin position="393"/>
        <end position="413"/>
    </location>
</feature>
<dbReference type="InterPro" id="IPR013130">
    <property type="entry name" value="Fe3_Rdtase_TM_dom"/>
</dbReference>
<organism evidence="17 18">
    <name type="scientific">Cronartium quercuum f. sp. fusiforme G11</name>
    <dbReference type="NCBI Taxonomy" id="708437"/>
    <lineage>
        <taxon>Eukaryota</taxon>
        <taxon>Fungi</taxon>
        <taxon>Dikarya</taxon>
        <taxon>Basidiomycota</taxon>
        <taxon>Pucciniomycotina</taxon>
        <taxon>Pucciniomycetes</taxon>
        <taxon>Pucciniales</taxon>
        <taxon>Coleosporiaceae</taxon>
        <taxon>Cronartium</taxon>
    </lineage>
</organism>
<comment type="catalytic activity">
    <reaction evidence="13">
        <text>2 a Fe(II)-siderophore + NADP(+) + H(+) = 2 a Fe(III)-siderophore + NADPH</text>
        <dbReference type="Rhea" id="RHEA:28795"/>
        <dbReference type="Rhea" id="RHEA-COMP:11342"/>
        <dbReference type="Rhea" id="RHEA-COMP:11344"/>
        <dbReference type="ChEBI" id="CHEBI:15378"/>
        <dbReference type="ChEBI" id="CHEBI:29033"/>
        <dbReference type="ChEBI" id="CHEBI:29034"/>
        <dbReference type="ChEBI" id="CHEBI:57783"/>
        <dbReference type="ChEBI" id="CHEBI:58349"/>
        <dbReference type="EC" id="1.16.1.9"/>
    </reaction>
</comment>
<name>A0A9P6NMM9_9BASI</name>
<dbReference type="InterPro" id="IPR017927">
    <property type="entry name" value="FAD-bd_FR_type"/>
</dbReference>
<feature type="region of interest" description="Disordered" evidence="14">
    <location>
        <begin position="745"/>
        <end position="875"/>
    </location>
</feature>
<dbReference type="GO" id="GO:0006826">
    <property type="term" value="P:iron ion transport"/>
    <property type="evidence" value="ECO:0007669"/>
    <property type="project" value="TreeGrafter"/>
</dbReference>
<keyword evidence="6 15" id="KW-0812">Transmembrane</keyword>
<keyword evidence="4" id="KW-0813">Transport</keyword>
<dbReference type="GO" id="GO:0005886">
    <property type="term" value="C:plasma membrane"/>
    <property type="evidence" value="ECO:0007669"/>
    <property type="project" value="UniProtKB-SubCell"/>
</dbReference>
<comment type="subcellular location">
    <subcellularLocation>
        <location evidence="1">Cell membrane</location>
        <topology evidence="1">Multi-pass membrane protein</topology>
    </subcellularLocation>
</comment>
<dbReference type="SUPFAM" id="SSF63380">
    <property type="entry name" value="Riboflavin synthase domain-like"/>
    <property type="match status" value="1"/>
</dbReference>
<keyword evidence="10" id="KW-0406">Ion transport</keyword>
<evidence type="ECO:0000256" key="7">
    <source>
        <dbReference type="ARBA" id="ARBA00022982"/>
    </source>
</evidence>
<comment type="caution">
    <text evidence="17">The sequence shown here is derived from an EMBL/GenBank/DDBJ whole genome shotgun (WGS) entry which is preliminary data.</text>
</comment>
<dbReference type="PANTHER" id="PTHR32361:SF9">
    <property type="entry name" value="FERRIC REDUCTASE TRANSMEMBRANE COMPONENT 3-RELATED"/>
    <property type="match status" value="1"/>
</dbReference>
<evidence type="ECO:0000259" key="16">
    <source>
        <dbReference type="PROSITE" id="PS51384"/>
    </source>
</evidence>
<dbReference type="InterPro" id="IPR017938">
    <property type="entry name" value="Riboflavin_synthase-like_b-brl"/>
</dbReference>
<evidence type="ECO:0000256" key="13">
    <source>
        <dbReference type="ARBA" id="ARBA00048483"/>
    </source>
</evidence>
<feature type="region of interest" description="Disordered" evidence="14">
    <location>
        <begin position="193"/>
        <end position="222"/>
    </location>
</feature>
<dbReference type="Gene3D" id="2.40.30.10">
    <property type="entry name" value="Translation factors"/>
    <property type="match status" value="1"/>
</dbReference>
<dbReference type="EC" id="1.16.1.9" evidence="3"/>
<dbReference type="GO" id="GO:0015677">
    <property type="term" value="P:copper ion import"/>
    <property type="evidence" value="ECO:0007669"/>
    <property type="project" value="TreeGrafter"/>
</dbReference>
<keyword evidence="5" id="KW-1003">Cell membrane</keyword>
<dbReference type="Proteomes" id="UP000886653">
    <property type="component" value="Unassembled WGS sequence"/>
</dbReference>
<evidence type="ECO:0000256" key="8">
    <source>
        <dbReference type="ARBA" id="ARBA00022989"/>
    </source>
</evidence>
<dbReference type="InterPro" id="IPR051410">
    <property type="entry name" value="Ferric/Cupric_Reductase"/>
</dbReference>
<accession>A0A9P6NMM9</accession>
<feature type="compositionally biased region" description="Basic residues" evidence="14">
    <location>
        <begin position="823"/>
        <end position="837"/>
    </location>
</feature>
<dbReference type="Pfam" id="PF08022">
    <property type="entry name" value="FAD_binding_8"/>
    <property type="match status" value="1"/>
</dbReference>
<dbReference type="InterPro" id="IPR039261">
    <property type="entry name" value="FNR_nucleotide-bd"/>
</dbReference>
<dbReference type="GO" id="GO:0052851">
    <property type="term" value="F:ferric-chelate reductase (NADPH) activity"/>
    <property type="evidence" value="ECO:0007669"/>
    <property type="project" value="UniProtKB-EC"/>
</dbReference>
<dbReference type="GO" id="GO:0006879">
    <property type="term" value="P:intracellular iron ion homeostasis"/>
    <property type="evidence" value="ECO:0007669"/>
    <property type="project" value="TreeGrafter"/>
</dbReference>
<evidence type="ECO:0000256" key="3">
    <source>
        <dbReference type="ARBA" id="ARBA00012668"/>
    </source>
</evidence>
<evidence type="ECO:0000256" key="14">
    <source>
        <dbReference type="SAM" id="MobiDB-lite"/>
    </source>
</evidence>
<feature type="transmembrane region" description="Helical" evidence="15">
    <location>
        <begin position="365"/>
        <end position="386"/>
    </location>
</feature>
<keyword evidence="7" id="KW-0249">Electron transport</keyword>
<proteinExistence type="inferred from homology"/>
<feature type="transmembrane region" description="Helical" evidence="15">
    <location>
        <begin position="66"/>
        <end position="84"/>
    </location>
</feature>
<dbReference type="InterPro" id="IPR013112">
    <property type="entry name" value="FAD-bd_8"/>
</dbReference>
<dbReference type="AlphaFoldDB" id="A0A9P6NMM9"/>
<evidence type="ECO:0000256" key="12">
    <source>
        <dbReference type="ARBA" id="ARBA00023180"/>
    </source>
</evidence>
<evidence type="ECO:0000256" key="5">
    <source>
        <dbReference type="ARBA" id="ARBA00022475"/>
    </source>
</evidence>
<feature type="transmembrane region" description="Helical" evidence="15">
    <location>
        <begin position="137"/>
        <end position="161"/>
    </location>
</feature>
<evidence type="ECO:0000256" key="4">
    <source>
        <dbReference type="ARBA" id="ARBA00022448"/>
    </source>
</evidence>
<dbReference type="Pfam" id="PF01794">
    <property type="entry name" value="Ferric_reduct"/>
    <property type="match status" value="1"/>
</dbReference>
<evidence type="ECO:0000313" key="18">
    <source>
        <dbReference type="Proteomes" id="UP000886653"/>
    </source>
</evidence>
<dbReference type="Gene3D" id="3.40.50.80">
    <property type="entry name" value="Nucleotide-binding domain of ferredoxin-NADP reductase (FNR) module"/>
    <property type="match status" value="1"/>
</dbReference>
<evidence type="ECO:0000256" key="10">
    <source>
        <dbReference type="ARBA" id="ARBA00023065"/>
    </source>
</evidence>
<evidence type="ECO:0000256" key="11">
    <source>
        <dbReference type="ARBA" id="ARBA00023136"/>
    </source>
</evidence>
<sequence>MTTAQLATVAYVPPHATAAPSTFTGSPTQVNFGTSTDQPGNTNIYLYYFIVPYLDAHVLSPPSWRYAYIFWIVLSVFLVIWTVLHQLNKYATSVSHHPFRRQTSSTTHHTFITTRLLRSLSIRRLAPGSTSNKPTRWYASTLLTFGQLITLLAFTGILLAVSLVGDDYISPTTCTWGGTCPVQVFNQGPPKSSYAPLRIRRRNAPTSPPPPQSAERSWVDNPHEAQSPLQVRSLHKDPHRLVARASALSLNPGGWAPFNDPLLAAPNYDVPRNMWTLSSRFGLIAYAMLPLIVTLGLKSWPFNVFAMPWLTNYGFDKSATVHRWFGRLVWIWSTIHTATFTVQLTWDYNPYGRMLITDVWQYYRFNWGVVAYIALTFIVGLSFNPFRDRYYELFYCSHVILSILCLVGCIIHYEPLWAWSVIALGLWGAERAVRLIRWFYINGLFSAHIGPTRFWCARPTEVVAQHSPTTTLRPTEHVSLFAYGFGPLEPTPAPYSLSYQPISSQTLHAPAPNTADFGLNPVGPCPKPSTHHIPPGFALAQLLPGETVRLRLRLVQGRTSWSAGQYVLVCLPSVSWWQTHPYTIANSCLLSEEEMVLIVRARGGLTRGLYNQLAVGDGKPVLVRCMISQPLGSSSRIGWSGFESVVVICGGSGISFGTGLLEELVAGLAGGQTRVRRIRFVWILRDHAHLTWVAPALKRCLLMVGPEQVRVDLFVSSRGGETRQKKPASQLERLEKGFAKEEEDGSYLLNPPHAPFTLHHEMSSQSSSELTMTQTEREFATPSPSLPELRAAGGGEDLTEFEGERQVRSEMDEMISTTVKVEGKRRRRATLSRRANKQHGSESDSFSPPVLPSPPTHRRENSRQSLLGGGRGGEDLRFELEESERVDLEDLSEIVRTGRPELGEILGVELSRSTGRTVVACCGPSRLSGIVRGLVADRVREGKQVDIWTEDFSY</sequence>
<dbReference type="InterPro" id="IPR013121">
    <property type="entry name" value="Fe_red_NAD-bd_6"/>
</dbReference>
<keyword evidence="11 15" id="KW-0472">Membrane</keyword>
<dbReference type="CDD" id="cd06186">
    <property type="entry name" value="NOX_Duox_like_FAD_NADP"/>
    <property type="match status" value="1"/>
</dbReference>
<dbReference type="EMBL" id="MU167223">
    <property type="protein sequence ID" value="KAG0149940.1"/>
    <property type="molecule type" value="Genomic_DNA"/>
</dbReference>
<keyword evidence="12" id="KW-0325">Glycoprotein</keyword>
<evidence type="ECO:0000256" key="2">
    <source>
        <dbReference type="ARBA" id="ARBA00006278"/>
    </source>
</evidence>
<feature type="domain" description="FAD-binding FR-type" evidence="16">
    <location>
        <begin position="494"/>
        <end position="637"/>
    </location>
</feature>
<keyword evidence="8 15" id="KW-1133">Transmembrane helix</keyword>
<keyword evidence="9" id="KW-0560">Oxidoreductase</keyword>
<feature type="compositionally biased region" description="Basic and acidic residues" evidence="14">
    <location>
        <begin position="802"/>
        <end position="811"/>
    </location>
</feature>
<dbReference type="PANTHER" id="PTHR32361">
    <property type="entry name" value="FERRIC/CUPRIC REDUCTASE TRANSMEMBRANE COMPONENT"/>
    <property type="match status" value="1"/>
</dbReference>
<gene>
    <name evidence="17" type="ORF">CROQUDRAFT_652916</name>
</gene>
<reference evidence="17" key="1">
    <citation type="submission" date="2013-11" db="EMBL/GenBank/DDBJ databases">
        <title>Genome sequence of the fusiform rust pathogen reveals effectors for host alternation and coevolution with pine.</title>
        <authorList>
            <consortium name="DOE Joint Genome Institute"/>
            <person name="Smith K."/>
            <person name="Pendleton A."/>
            <person name="Kubisiak T."/>
            <person name="Anderson C."/>
            <person name="Salamov A."/>
            <person name="Aerts A."/>
            <person name="Riley R."/>
            <person name="Clum A."/>
            <person name="Lindquist E."/>
            <person name="Ence D."/>
            <person name="Campbell M."/>
            <person name="Kronenberg Z."/>
            <person name="Feau N."/>
            <person name="Dhillon B."/>
            <person name="Hamelin R."/>
            <person name="Burleigh J."/>
            <person name="Smith J."/>
            <person name="Yandell M."/>
            <person name="Nelson C."/>
            <person name="Grigoriev I."/>
            <person name="Davis J."/>
        </authorList>
    </citation>
    <scope>NUCLEOTIDE SEQUENCE</scope>
    <source>
        <strain evidence="17">G11</strain>
    </source>
</reference>
<evidence type="ECO:0000256" key="15">
    <source>
        <dbReference type="SAM" id="Phobius"/>
    </source>
</evidence>
<evidence type="ECO:0000256" key="1">
    <source>
        <dbReference type="ARBA" id="ARBA00004651"/>
    </source>
</evidence>
<dbReference type="PROSITE" id="PS51384">
    <property type="entry name" value="FAD_FR"/>
    <property type="match status" value="1"/>
</dbReference>
<protein>
    <recommendedName>
        <fullName evidence="3">ferric-chelate reductase (NADPH)</fullName>
        <ecNumber evidence="3">1.16.1.9</ecNumber>
    </recommendedName>
</protein>
<evidence type="ECO:0000256" key="9">
    <source>
        <dbReference type="ARBA" id="ARBA00023002"/>
    </source>
</evidence>
<evidence type="ECO:0000256" key="6">
    <source>
        <dbReference type="ARBA" id="ARBA00022692"/>
    </source>
</evidence>
<feature type="transmembrane region" description="Helical" evidence="15">
    <location>
        <begin position="281"/>
        <end position="300"/>
    </location>
</feature>
<dbReference type="OrthoDB" id="10006946at2759"/>
<dbReference type="Pfam" id="PF08030">
    <property type="entry name" value="NAD_binding_6"/>
    <property type="match status" value="1"/>
</dbReference>
<keyword evidence="18" id="KW-1185">Reference proteome</keyword>